<dbReference type="PROSITE" id="PS50082">
    <property type="entry name" value="WD_REPEATS_2"/>
    <property type="match status" value="5"/>
</dbReference>
<feature type="region of interest" description="Disordered" evidence="4">
    <location>
        <begin position="219"/>
        <end position="277"/>
    </location>
</feature>
<dbReference type="PRINTS" id="PR00320">
    <property type="entry name" value="GPROTEINBRPT"/>
</dbReference>
<dbReference type="SUPFAM" id="SSF48452">
    <property type="entry name" value="TPR-like"/>
    <property type="match status" value="1"/>
</dbReference>
<evidence type="ECO:0000256" key="4">
    <source>
        <dbReference type="SAM" id="MobiDB-lite"/>
    </source>
</evidence>
<dbReference type="InterPro" id="IPR001680">
    <property type="entry name" value="WD40_rpt"/>
</dbReference>
<dbReference type="InterPro" id="IPR036322">
    <property type="entry name" value="WD40_repeat_dom_sf"/>
</dbReference>
<dbReference type="EMBL" id="JABBWK010000081">
    <property type="protein sequence ID" value="KAG1894346.1"/>
    <property type="molecule type" value="Genomic_DNA"/>
</dbReference>
<dbReference type="PANTHER" id="PTHR19848">
    <property type="entry name" value="WD40 REPEAT PROTEIN"/>
    <property type="match status" value="1"/>
</dbReference>
<dbReference type="CDD" id="cd00200">
    <property type="entry name" value="WD40"/>
    <property type="match status" value="1"/>
</dbReference>
<dbReference type="InterPro" id="IPR019775">
    <property type="entry name" value="WD40_repeat_CS"/>
</dbReference>
<dbReference type="PROSITE" id="PS50294">
    <property type="entry name" value="WD_REPEATS_REGION"/>
    <property type="match status" value="5"/>
</dbReference>
<evidence type="ECO:0000256" key="3">
    <source>
        <dbReference type="PROSITE-ProRule" id="PRU00221"/>
    </source>
</evidence>
<feature type="repeat" description="WD" evidence="3">
    <location>
        <begin position="134"/>
        <end position="165"/>
    </location>
</feature>
<dbReference type="SMART" id="SM00320">
    <property type="entry name" value="WD40"/>
    <property type="match status" value="5"/>
</dbReference>
<keyword evidence="2" id="KW-0677">Repeat</keyword>
<dbReference type="InterPro" id="IPR011990">
    <property type="entry name" value="TPR-like_helical_dom_sf"/>
</dbReference>
<name>A0AAD4DV21_9AGAM</name>
<feature type="compositionally biased region" description="Acidic residues" evidence="4">
    <location>
        <begin position="219"/>
        <end position="229"/>
    </location>
</feature>
<dbReference type="Proteomes" id="UP001195769">
    <property type="component" value="Unassembled WGS sequence"/>
</dbReference>
<dbReference type="InterPro" id="IPR020472">
    <property type="entry name" value="WD40_PAC1"/>
</dbReference>
<keyword evidence="6" id="KW-1185">Reference proteome</keyword>
<dbReference type="Gene3D" id="1.25.40.10">
    <property type="entry name" value="Tetratricopeptide repeat domain"/>
    <property type="match status" value="1"/>
</dbReference>
<feature type="repeat" description="WD" evidence="3">
    <location>
        <begin position="6"/>
        <end position="47"/>
    </location>
</feature>
<dbReference type="GeneID" id="64657284"/>
<dbReference type="Gene3D" id="2.130.10.10">
    <property type="entry name" value="YVTN repeat-like/Quinoprotein amine dehydrogenase"/>
    <property type="match status" value="2"/>
</dbReference>
<evidence type="ECO:0000256" key="2">
    <source>
        <dbReference type="ARBA" id="ARBA00022737"/>
    </source>
</evidence>
<dbReference type="RefSeq" id="XP_041219922.1">
    <property type="nucleotide sequence ID" value="XM_041362986.1"/>
</dbReference>
<dbReference type="AlphaFoldDB" id="A0AAD4DV21"/>
<sequence>MLLNPLVKHTEKVNSVCFSPDGWRIASGSHDSTVVVWDAETGAVLATLDHRKTVRVWSVSFSPDGLKLASGSSDHTIRVWRTVNAECLLKINAGQWSVRSVVWSPDGNQLVSGSSDNTAKFWDSSSGEKIGQPCIGHTRWITCLAISSDSSFIATASDDSTVRLWCTKTHKQIGHSLKHAKKVHSVAISPDAELLVSGADDGNLQLWSVRDILEHDEVEGSTTEYEEVQGEQLELRSSETQSDCDSENEHNSYNGNHREPSVYQDGTSDSDTHDDDDQDPLFDIFAIKKTVRNSGDLHIIEDLLTHEIDFDEDDNRRDTYGNRSIVRARKSEWDDALQDAVRSIAIQPSLLGYISKGIALCGNKQLWDAMEAFDSAFVFSNSDPNIINLLLLIKAIALFYAGRYDEAVRRVEDLTTASQHSDPIPCNVVNVSFVSNLEFFSLSTIPISRIYVCSLQ</sequence>
<evidence type="ECO:0000313" key="6">
    <source>
        <dbReference type="Proteomes" id="UP001195769"/>
    </source>
</evidence>
<evidence type="ECO:0000313" key="5">
    <source>
        <dbReference type="EMBL" id="KAG1894346.1"/>
    </source>
</evidence>
<evidence type="ECO:0000256" key="1">
    <source>
        <dbReference type="ARBA" id="ARBA00022574"/>
    </source>
</evidence>
<feature type="repeat" description="WD" evidence="3">
    <location>
        <begin position="91"/>
        <end position="132"/>
    </location>
</feature>
<proteinExistence type="predicted"/>
<keyword evidence="1 3" id="KW-0853">WD repeat</keyword>
<dbReference type="SUPFAM" id="SSF50978">
    <property type="entry name" value="WD40 repeat-like"/>
    <property type="match status" value="1"/>
</dbReference>
<gene>
    <name evidence="5" type="ORF">F5891DRAFT_1063007</name>
</gene>
<dbReference type="PANTHER" id="PTHR19848:SF8">
    <property type="entry name" value="F-BOX AND WD REPEAT DOMAIN CONTAINING 7"/>
    <property type="match status" value="1"/>
</dbReference>
<dbReference type="InterPro" id="IPR015943">
    <property type="entry name" value="WD40/YVTN_repeat-like_dom_sf"/>
</dbReference>
<dbReference type="PROSITE" id="PS00678">
    <property type="entry name" value="WD_REPEATS_1"/>
    <property type="match status" value="2"/>
</dbReference>
<dbReference type="Pfam" id="PF00400">
    <property type="entry name" value="WD40"/>
    <property type="match status" value="5"/>
</dbReference>
<comment type="caution">
    <text evidence="5">The sequence shown here is derived from an EMBL/GenBank/DDBJ whole genome shotgun (WGS) entry which is preliminary data.</text>
</comment>
<organism evidence="5 6">
    <name type="scientific">Suillus fuscotomentosus</name>
    <dbReference type="NCBI Taxonomy" id="1912939"/>
    <lineage>
        <taxon>Eukaryota</taxon>
        <taxon>Fungi</taxon>
        <taxon>Dikarya</taxon>
        <taxon>Basidiomycota</taxon>
        <taxon>Agaricomycotina</taxon>
        <taxon>Agaricomycetes</taxon>
        <taxon>Agaricomycetidae</taxon>
        <taxon>Boletales</taxon>
        <taxon>Suillineae</taxon>
        <taxon>Suillaceae</taxon>
        <taxon>Suillus</taxon>
    </lineage>
</organism>
<feature type="repeat" description="WD" evidence="3">
    <location>
        <begin position="56"/>
        <end position="90"/>
    </location>
</feature>
<feature type="repeat" description="WD" evidence="3">
    <location>
        <begin position="176"/>
        <end position="210"/>
    </location>
</feature>
<protein>
    <submittedName>
        <fullName evidence="5">WD40-repeat-containing domain protein</fullName>
    </submittedName>
</protein>
<accession>A0AAD4DV21</accession>
<reference evidence="5" key="1">
    <citation type="journal article" date="2020" name="New Phytol.">
        <title>Comparative genomics reveals dynamic genome evolution in host specialist ectomycorrhizal fungi.</title>
        <authorList>
            <person name="Lofgren L.A."/>
            <person name="Nguyen N.H."/>
            <person name="Vilgalys R."/>
            <person name="Ruytinx J."/>
            <person name="Liao H.L."/>
            <person name="Branco S."/>
            <person name="Kuo A."/>
            <person name="LaButti K."/>
            <person name="Lipzen A."/>
            <person name="Andreopoulos W."/>
            <person name="Pangilinan J."/>
            <person name="Riley R."/>
            <person name="Hundley H."/>
            <person name="Na H."/>
            <person name="Barry K."/>
            <person name="Grigoriev I.V."/>
            <person name="Stajich J.E."/>
            <person name="Kennedy P.G."/>
        </authorList>
    </citation>
    <scope>NUCLEOTIDE SEQUENCE</scope>
    <source>
        <strain evidence="5">FC203</strain>
    </source>
</reference>